<name>A0A2V2VSF2_TRYCR</name>
<dbReference type="Pfam" id="PF23398">
    <property type="entry name" value="FAZ1_cons"/>
    <property type="match status" value="1"/>
</dbReference>
<feature type="compositionally biased region" description="Basic and acidic residues" evidence="1">
    <location>
        <begin position="23"/>
        <end position="39"/>
    </location>
</feature>
<dbReference type="VEuPathDB" id="TriTrypDB:BCY84_21166"/>
<dbReference type="VEuPathDB" id="TriTrypDB:TcG_04656"/>
<organism evidence="3 4">
    <name type="scientific">Trypanosoma cruzi</name>
    <dbReference type="NCBI Taxonomy" id="5693"/>
    <lineage>
        <taxon>Eukaryota</taxon>
        <taxon>Discoba</taxon>
        <taxon>Euglenozoa</taxon>
        <taxon>Kinetoplastea</taxon>
        <taxon>Metakinetoplastina</taxon>
        <taxon>Trypanosomatida</taxon>
        <taxon>Trypanosomatidae</taxon>
        <taxon>Trypanosoma</taxon>
        <taxon>Schizotrypanum</taxon>
    </lineage>
</organism>
<dbReference type="AlphaFoldDB" id="A0A2V2VSF2"/>
<dbReference type="VEuPathDB" id="TriTrypDB:TcBrA4_0091470"/>
<dbReference type="InterPro" id="IPR056614">
    <property type="entry name" value="FAZ1_cons"/>
</dbReference>
<feature type="compositionally biased region" description="Basic residues" evidence="1">
    <location>
        <begin position="332"/>
        <end position="341"/>
    </location>
</feature>
<dbReference type="VEuPathDB" id="TriTrypDB:C3747_127g16"/>
<dbReference type="Proteomes" id="UP000246121">
    <property type="component" value="Unassembled WGS sequence"/>
</dbReference>
<dbReference type="VEuPathDB" id="TriTrypDB:Tc_MARK_2308"/>
<evidence type="ECO:0000259" key="2">
    <source>
        <dbReference type="Pfam" id="PF23398"/>
    </source>
</evidence>
<comment type="caution">
    <text evidence="3">The sequence shown here is derived from an EMBL/GenBank/DDBJ whole genome shotgun (WGS) entry which is preliminary data.</text>
</comment>
<evidence type="ECO:0000313" key="3">
    <source>
        <dbReference type="EMBL" id="PWU98362.1"/>
    </source>
</evidence>
<feature type="compositionally biased region" description="Polar residues" evidence="1">
    <location>
        <begin position="288"/>
        <end position="300"/>
    </location>
</feature>
<feature type="compositionally biased region" description="Basic and acidic residues" evidence="1">
    <location>
        <begin position="82"/>
        <end position="103"/>
    </location>
</feature>
<feature type="region of interest" description="Disordered" evidence="1">
    <location>
        <begin position="1"/>
        <end position="128"/>
    </location>
</feature>
<feature type="compositionally biased region" description="Polar residues" evidence="1">
    <location>
        <begin position="474"/>
        <end position="484"/>
    </location>
</feature>
<dbReference type="VEuPathDB" id="TriTrypDB:TcCLB.511871.90"/>
<dbReference type="EMBL" id="PRFA01000012">
    <property type="protein sequence ID" value="PWU98362.1"/>
    <property type="molecule type" value="Genomic_DNA"/>
</dbReference>
<dbReference type="VEuPathDB" id="TriTrypDB:ECC02_004930"/>
<feature type="region of interest" description="Disordered" evidence="1">
    <location>
        <begin position="425"/>
        <end position="498"/>
    </location>
</feature>
<dbReference type="VEuPathDB" id="TriTrypDB:TcCL_NonESM09640"/>
<dbReference type="VEuPathDB" id="TriTrypDB:TcCLB.511865.10"/>
<accession>A0A2V2VSF2</accession>
<protein>
    <recommendedName>
        <fullName evidence="2">Flagellar attachment zone protein 1 conserved domain-containing protein</fullName>
    </recommendedName>
</protein>
<evidence type="ECO:0000313" key="4">
    <source>
        <dbReference type="Proteomes" id="UP000246121"/>
    </source>
</evidence>
<dbReference type="VEuPathDB" id="TriTrypDB:TCDM_06643"/>
<feature type="region of interest" description="Disordered" evidence="1">
    <location>
        <begin position="285"/>
        <end position="404"/>
    </location>
</feature>
<sequence>MIVESHLVVDEHHNAPNGPIEESNSKHTPELHDLSKEGSDVPLTGTSGNGGSAPARVLSPRAQSAESGTGDNGKAIPAPRQPSDDEVKKTPIRKEEAPKKADSSARNFSDCGSDPPEAAAMAPVPTPQPSVNAAAVTTYKKTFEGSQWASLLSSMHDTVMRTLLNEVSRATGLPDTKIRVVEMKMEGDSTLVTEISLVHDSTRLAEDMDHTLNAYAFEGMKQLLEMRSFSENCQPTNPNVTLQGKATLSKGKTAASADEDDNVNGLKKDSPSGVHVACLNAADETATSDEGTVTENTHPTGSPKKTGVVMRGKVHRDEARTKKMPSPTSVKKGLKKQKVAQRGKSPTGKMETSPLKGSTPRRAFTPRGVTTTYTETNTTNGPFTPRGAAKSYARASTPNVRRPGKGFLPFSSKFITTLSPHAARLQYSPRPVGRPRTAAAAERETPRRRASARASPLRTYSGSRGRSSEGPASVSKQVANTADSSVIKRPNGVVNRGGVRPIPPQRVIRVGLPTFPRTPRVSAVAVSFLPEAQEYGEAEGFVGTDHAAYTPVEAPPVHENDGEPHEKVAAMTPNSVGLSSSKKRTENIGRLRRHPGLLQKIAVSGGKNTG</sequence>
<evidence type="ECO:0000256" key="1">
    <source>
        <dbReference type="SAM" id="MobiDB-lite"/>
    </source>
</evidence>
<gene>
    <name evidence="3" type="ORF">C4B63_12g26</name>
</gene>
<dbReference type="VEuPathDB" id="TriTrypDB:TCSYLVIO_003547"/>
<proteinExistence type="predicted"/>
<feature type="compositionally biased region" description="Low complexity" evidence="1">
    <location>
        <begin position="370"/>
        <end position="380"/>
    </location>
</feature>
<dbReference type="VEuPathDB" id="TriTrypDB:C4B63_12g26"/>
<reference evidence="3 4" key="1">
    <citation type="journal article" date="2018" name="Microb. Genom.">
        <title>Expanding an expanded genome: long-read sequencing of Trypanosoma cruzi.</title>
        <authorList>
            <person name="Berna L."/>
            <person name="Rodriguez M."/>
            <person name="Chiribao M.L."/>
            <person name="Parodi-Talice A."/>
            <person name="Pita S."/>
            <person name="Rijo G."/>
            <person name="Alvarez-Valin F."/>
            <person name="Robello C."/>
        </authorList>
    </citation>
    <scope>NUCLEOTIDE SEQUENCE [LARGE SCALE GENOMIC DNA]</scope>
    <source>
        <strain evidence="3 4">Dm28c</strain>
    </source>
</reference>
<feature type="domain" description="Flagellar attachment zone protein 1 conserved" evidence="2">
    <location>
        <begin position="136"/>
        <end position="227"/>
    </location>
</feature>